<name>A0A2T3G0T4_9FIRM</name>
<evidence type="ECO:0000313" key="2">
    <source>
        <dbReference type="Proteomes" id="UP000241201"/>
    </source>
</evidence>
<comment type="caution">
    <text evidence="1">The sequence shown here is derived from an EMBL/GenBank/DDBJ whole genome shotgun (WGS) entry which is preliminary data.</text>
</comment>
<reference evidence="2" key="1">
    <citation type="submission" date="2018-03" db="EMBL/GenBank/DDBJ databases">
        <title>Lachnoclostridium SNUG30370 gen.nov., sp.nov., isolated from human faeces.</title>
        <authorList>
            <person name="Seo B."/>
            <person name="Jeon K."/>
            <person name="Ko G."/>
        </authorList>
    </citation>
    <scope>NUCLEOTIDE SEQUENCE [LARGE SCALE GENOMIC DNA]</scope>
    <source>
        <strain evidence="2">SNUG30370</strain>
    </source>
</reference>
<evidence type="ECO:0000313" key="1">
    <source>
        <dbReference type="EMBL" id="PST41102.1"/>
    </source>
</evidence>
<accession>A0A2T3G0T4</accession>
<organism evidence="1 2">
    <name type="scientific">Faecalibacillus faecis</name>
    <dbReference type="NCBI Taxonomy" id="1982628"/>
    <lineage>
        <taxon>Bacteria</taxon>
        <taxon>Bacillati</taxon>
        <taxon>Bacillota</taxon>
        <taxon>Erysipelotrichia</taxon>
        <taxon>Erysipelotrichales</taxon>
        <taxon>Coprobacillaceae</taxon>
        <taxon>Faecalibacillus</taxon>
    </lineage>
</organism>
<protein>
    <recommendedName>
        <fullName evidence="3">Peptidase S24/S26A/S26B/S26C domain-containing protein</fullName>
    </recommendedName>
</protein>
<dbReference type="EMBL" id="PYLP01000004">
    <property type="protein sequence ID" value="PST41102.1"/>
    <property type="molecule type" value="Genomic_DNA"/>
</dbReference>
<gene>
    <name evidence="1" type="ORF">C7U55_05145</name>
</gene>
<dbReference type="AlphaFoldDB" id="A0A2T3G0T4"/>
<evidence type="ECO:0008006" key="3">
    <source>
        <dbReference type="Google" id="ProtNLM"/>
    </source>
</evidence>
<proteinExistence type="predicted"/>
<sequence>MVVPDEIETYVSMPSCLLQGCSNDLIIFRADGGNHFTHYGIYEGMFLIFDVSKDFKDGRLSCYLNNSGDDRPKFKVSDKPLDGYRHFGRLVASMKNYEV</sequence>
<dbReference type="Proteomes" id="UP000241201">
    <property type="component" value="Unassembled WGS sequence"/>
</dbReference>
<keyword evidence="2" id="KW-1185">Reference proteome</keyword>